<accession>A0A3B1B1N4</accession>
<reference evidence="1" key="1">
    <citation type="submission" date="2018-06" db="EMBL/GenBank/DDBJ databases">
        <authorList>
            <person name="Zhirakovskaya E."/>
        </authorList>
    </citation>
    <scope>NUCLEOTIDE SEQUENCE</scope>
</reference>
<dbReference type="EMBL" id="UOFU01000195">
    <property type="protein sequence ID" value="VAX00225.1"/>
    <property type="molecule type" value="Genomic_DNA"/>
</dbReference>
<proteinExistence type="predicted"/>
<gene>
    <name evidence="1" type="ORF">MNBD_GAMMA20-1601</name>
</gene>
<evidence type="ECO:0000313" key="1">
    <source>
        <dbReference type="EMBL" id="VAX00225.1"/>
    </source>
</evidence>
<organism evidence="1">
    <name type="scientific">hydrothermal vent metagenome</name>
    <dbReference type="NCBI Taxonomy" id="652676"/>
    <lineage>
        <taxon>unclassified sequences</taxon>
        <taxon>metagenomes</taxon>
        <taxon>ecological metagenomes</taxon>
    </lineage>
</organism>
<protein>
    <submittedName>
        <fullName evidence="1">Uncharacterized protein</fullName>
    </submittedName>
</protein>
<dbReference type="AlphaFoldDB" id="A0A3B1B1N4"/>
<sequence>MRRYALSHLVEYREARGERYTSMARISLLPVRYGRTPLDEDVNLLVEGGRGLSEVYFPSL</sequence>
<name>A0A3B1B1N4_9ZZZZ</name>